<gene>
    <name evidence="3" type="ORF">ABZ510_16550</name>
</gene>
<sequence length="153" mass="16464">MSRASNTSEIDAFATRVDNPEDADVAHVRKAAPDCSDHARGFLGSMHKGSLEFEDAEITRLAELTSIVSTVLDVYLARPAVLTGLESVAALIGSFGTDDAPLLEVIFGDAEPEGRLPFDLPPTMAAVIASRTDVPFYTQAPLFSFGFGLRYQR</sequence>
<organism evidence="3 4">
    <name type="scientific">Nocardia rhamnosiphila</name>
    <dbReference type="NCBI Taxonomy" id="426716"/>
    <lineage>
        <taxon>Bacteria</taxon>
        <taxon>Bacillati</taxon>
        <taxon>Actinomycetota</taxon>
        <taxon>Actinomycetes</taxon>
        <taxon>Mycobacteriales</taxon>
        <taxon>Nocardiaceae</taxon>
        <taxon>Nocardia</taxon>
    </lineage>
</organism>
<keyword evidence="1 3" id="KW-0378">Hydrolase</keyword>
<evidence type="ECO:0000259" key="2">
    <source>
        <dbReference type="Pfam" id="PF01915"/>
    </source>
</evidence>
<dbReference type="EMBL" id="JBEYBF010000010">
    <property type="protein sequence ID" value="MEU1953466.1"/>
    <property type="molecule type" value="Genomic_DNA"/>
</dbReference>
<dbReference type="InterPro" id="IPR036881">
    <property type="entry name" value="Glyco_hydro_3_C_sf"/>
</dbReference>
<dbReference type="Pfam" id="PF01915">
    <property type="entry name" value="Glyco_hydro_3_C"/>
    <property type="match status" value="1"/>
</dbReference>
<evidence type="ECO:0000313" key="4">
    <source>
        <dbReference type="Proteomes" id="UP001550628"/>
    </source>
</evidence>
<evidence type="ECO:0000256" key="1">
    <source>
        <dbReference type="ARBA" id="ARBA00022801"/>
    </source>
</evidence>
<dbReference type="Gene3D" id="3.40.50.1700">
    <property type="entry name" value="Glycoside hydrolase family 3 C-terminal domain"/>
    <property type="match status" value="1"/>
</dbReference>
<evidence type="ECO:0000313" key="3">
    <source>
        <dbReference type="EMBL" id="MEU1953466.1"/>
    </source>
</evidence>
<proteinExistence type="predicted"/>
<name>A0ABV2WRH6_9NOCA</name>
<dbReference type="SUPFAM" id="SSF52279">
    <property type="entry name" value="Beta-D-glucan exohydrolase, C-terminal domain"/>
    <property type="match status" value="1"/>
</dbReference>
<dbReference type="GO" id="GO:0016787">
    <property type="term" value="F:hydrolase activity"/>
    <property type="evidence" value="ECO:0007669"/>
    <property type="project" value="UniProtKB-KW"/>
</dbReference>
<feature type="domain" description="Glycoside hydrolase family 3 C-terminal" evidence="2">
    <location>
        <begin position="53"/>
        <end position="151"/>
    </location>
</feature>
<reference evidence="3 4" key="1">
    <citation type="submission" date="2024-06" db="EMBL/GenBank/DDBJ databases">
        <title>The Natural Products Discovery Center: Release of the First 8490 Sequenced Strains for Exploring Actinobacteria Biosynthetic Diversity.</title>
        <authorList>
            <person name="Kalkreuter E."/>
            <person name="Kautsar S.A."/>
            <person name="Yang D."/>
            <person name="Bader C.D."/>
            <person name="Teijaro C.N."/>
            <person name="Fluegel L."/>
            <person name="Davis C.M."/>
            <person name="Simpson J.R."/>
            <person name="Lauterbach L."/>
            <person name="Steele A.D."/>
            <person name="Gui C."/>
            <person name="Meng S."/>
            <person name="Li G."/>
            <person name="Viehrig K."/>
            <person name="Ye F."/>
            <person name="Su P."/>
            <person name="Kiefer A.F."/>
            <person name="Nichols A."/>
            <person name="Cepeda A.J."/>
            <person name="Yan W."/>
            <person name="Fan B."/>
            <person name="Jiang Y."/>
            <person name="Adhikari A."/>
            <person name="Zheng C.-J."/>
            <person name="Schuster L."/>
            <person name="Cowan T.M."/>
            <person name="Smanski M.J."/>
            <person name="Chevrette M.G."/>
            <person name="De Carvalho L.P.S."/>
            <person name="Shen B."/>
        </authorList>
    </citation>
    <scope>NUCLEOTIDE SEQUENCE [LARGE SCALE GENOMIC DNA]</scope>
    <source>
        <strain evidence="3 4">NPDC019708</strain>
    </source>
</reference>
<dbReference type="RefSeq" id="WP_356957937.1">
    <property type="nucleotide sequence ID" value="NZ_JBEYBD010000011.1"/>
</dbReference>
<accession>A0ABV2WRH6</accession>
<dbReference type="InterPro" id="IPR002772">
    <property type="entry name" value="Glyco_hydro_3_C"/>
</dbReference>
<comment type="caution">
    <text evidence="3">The sequence shown here is derived from an EMBL/GenBank/DDBJ whole genome shotgun (WGS) entry which is preliminary data.</text>
</comment>
<protein>
    <submittedName>
        <fullName evidence="3">Glycoside hydrolase family 3 C-terminal domain-containing protein</fullName>
    </submittedName>
</protein>
<keyword evidence="4" id="KW-1185">Reference proteome</keyword>
<dbReference type="Proteomes" id="UP001550628">
    <property type="component" value="Unassembled WGS sequence"/>
</dbReference>